<keyword evidence="4" id="KW-1185">Reference proteome</keyword>
<accession>A0A852SK97</accession>
<dbReference type="PANTHER" id="PTHR43428:SF1">
    <property type="entry name" value="ARSENATE REDUCTASE"/>
    <property type="match status" value="1"/>
</dbReference>
<comment type="caution">
    <text evidence="3">The sequence shown here is derived from an EMBL/GenBank/DDBJ whole genome shotgun (WGS) entry which is preliminary data.</text>
</comment>
<evidence type="ECO:0000313" key="4">
    <source>
        <dbReference type="Proteomes" id="UP000549913"/>
    </source>
</evidence>
<evidence type="ECO:0000313" key="3">
    <source>
        <dbReference type="EMBL" id="NYD69245.1"/>
    </source>
</evidence>
<dbReference type="Proteomes" id="UP000549913">
    <property type="component" value="Unassembled WGS sequence"/>
</dbReference>
<dbReference type="SMART" id="SM00418">
    <property type="entry name" value="HTH_ARSR"/>
    <property type="match status" value="1"/>
</dbReference>
<dbReference type="PANTHER" id="PTHR43428">
    <property type="entry name" value="ARSENATE REDUCTASE"/>
    <property type="match status" value="1"/>
</dbReference>
<organism evidence="3 4">
    <name type="scientific">Herbiconiux flava</name>
    <dbReference type="NCBI Taxonomy" id="881268"/>
    <lineage>
        <taxon>Bacteria</taxon>
        <taxon>Bacillati</taxon>
        <taxon>Actinomycetota</taxon>
        <taxon>Actinomycetes</taxon>
        <taxon>Micrococcales</taxon>
        <taxon>Microbacteriaceae</taxon>
        <taxon>Herbiconiux</taxon>
    </lineage>
</organism>
<evidence type="ECO:0000256" key="1">
    <source>
        <dbReference type="ARBA" id="ARBA00022849"/>
    </source>
</evidence>
<dbReference type="CDD" id="cd00090">
    <property type="entry name" value="HTH_ARSR"/>
    <property type="match status" value="1"/>
</dbReference>
<dbReference type="AlphaFoldDB" id="A0A852SK97"/>
<feature type="domain" description="HTH arsR-type" evidence="2">
    <location>
        <begin position="1"/>
        <end position="96"/>
    </location>
</feature>
<dbReference type="InterPro" id="IPR036196">
    <property type="entry name" value="Ptyr_pPase_sf"/>
</dbReference>
<dbReference type="GO" id="GO:0003677">
    <property type="term" value="F:DNA binding"/>
    <property type="evidence" value="ECO:0007669"/>
    <property type="project" value="UniProtKB-KW"/>
</dbReference>
<dbReference type="GO" id="GO:0046685">
    <property type="term" value="P:response to arsenic-containing substance"/>
    <property type="evidence" value="ECO:0007669"/>
    <property type="project" value="UniProtKB-KW"/>
</dbReference>
<dbReference type="Gene3D" id="3.40.50.2300">
    <property type="match status" value="1"/>
</dbReference>
<dbReference type="InterPro" id="IPR036388">
    <property type="entry name" value="WH-like_DNA-bd_sf"/>
</dbReference>
<dbReference type="Pfam" id="PF01451">
    <property type="entry name" value="LMWPc"/>
    <property type="match status" value="1"/>
</dbReference>
<name>A0A852SK97_9MICO</name>
<dbReference type="InterPro" id="IPR011991">
    <property type="entry name" value="ArsR-like_HTH"/>
</dbReference>
<evidence type="ECO:0000259" key="2">
    <source>
        <dbReference type="PROSITE" id="PS50987"/>
    </source>
</evidence>
<dbReference type="GO" id="GO:0003700">
    <property type="term" value="F:DNA-binding transcription factor activity"/>
    <property type="evidence" value="ECO:0007669"/>
    <property type="project" value="InterPro"/>
</dbReference>
<protein>
    <submittedName>
        <fullName evidence="3">Protein-tyrosine-phosphatase/DNA-binding HxlR family transcriptional regulator</fullName>
    </submittedName>
</protein>
<dbReference type="SUPFAM" id="SSF52788">
    <property type="entry name" value="Phosphotyrosine protein phosphatases I"/>
    <property type="match status" value="1"/>
</dbReference>
<dbReference type="SMART" id="SM00226">
    <property type="entry name" value="LMWPc"/>
    <property type="match status" value="1"/>
</dbReference>
<keyword evidence="1" id="KW-0059">Arsenical resistance</keyword>
<reference evidence="3 4" key="1">
    <citation type="submission" date="2020-07" db="EMBL/GenBank/DDBJ databases">
        <title>Sequencing the genomes of 1000 actinobacteria strains.</title>
        <authorList>
            <person name="Klenk H.-P."/>
        </authorList>
    </citation>
    <scope>NUCLEOTIDE SEQUENCE [LARGE SCALE GENOMIC DNA]</scope>
    <source>
        <strain evidence="3 4">DSM 26474</strain>
    </source>
</reference>
<dbReference type="PRINTS" id="PR00778">
    <property type="entry name" value="HTHARSR"/>
</dbReference>
<gene>
    <name evidence="3" type="ORF">BJ984_000403</name>
</gene>
<dbReference type="PROSITE" id="PS50987">
    <property type="entry name" value="HTH_ARSR_2"/>
    <property type="match status" value="1"/>
</dbReference>
<dbReference type="EMBL" id="JACCBM010000001">
    <property type="protein sequence ID" value="NYD69245.1"/>
    <property type="molecule type" value="Genomic_DNA"/>
</dbReference>
<dbReference type="InterPro" id="IPR001845">
    <property type="entry name" value="HTH_ArsR_DNA-bd_dom"/>
</dbReference>
<sequence>MTDLKRRAAVFAALSDPTRLWIVDLLVLGDLSSTEIQSALGVPSNLVAHHVRVLEKTGILTRTRSEFDGRRTYLHLVQTAFDSLMPGLLTLGGRVVFVCTANSARSQLAEAVWRTVSAIPAVSAGMRPATSVNPGAVAAARRHGLAIDPDTVPRHVDDVVGDGDFVISVCDAAHEQLHGSDDLHWSLPDPAADGSDSAFDRTVRSLRERVGALVTRLAPAA</sequence>
<dbReference type="Gene3D" id="1.10.10.10">
    <property type="entry name" value="Winged helix-like DNA-binding domain superfamily/Winged helix DNA-binding domain"/>
    <property type="match status" value="1"/>
</dbReference>
<dbReference type="SUPFAM" id="SSF46785">
    <property type="entry name" value="Winged helix' DNA-binding domain"/>
    <property type="match status" value="1"/>
</dbReference>
<keyword evidence="3" id="KW-0238">DNA-binding</keyword>
<proteinExistence type="predicted"/>
<dbReference type="RefSeq" id="WP_179546610.1">
    <property type="nucleotide sequence ID" value="NZ_BSEW01000001.1"/>
</dbReference>
<dbReference type="InterPro" id="IPR023485">
    <property type="entry name" value="Ptyr_pPase"/>
</dbReference>
<dbReference type="InterPro" id="IPR036390">
    <property type="entry name" value="WH_DNA-bd_sf"/>
</dbReference>
<dbReference type="Pfam" id="PF12840">
    <property type="entry name" value="HTH_20"/>
    <property type="match status" value="1"/>
</dbReference>